<feature type="compositionally biased region" description="Polar residues" evidence="2">
    <location>
        <begin position="932"/>
        <end position="947"/>
    </location>
</feature>
<feature type="compositionally biased region" description="Basic and acidic residues" evidence="2">
    <location>
        <begin position="360"/>
        <end position="379"/>
    </location>
</feature>
<evidence type="ECO:0000259" key="3">
    <source>
        <dbReference type="Pfam" id="PF12814"/>
    </source>
</evidence>
<feature type="coiled-coil region" evidence="1">
    <location>
        <begin position="442"/>
        <end position="476"/>
    </location>
</feature>
<dbReference type="PANTHER" id="PTHR28190:SF1">
    <property type="entry name" value="NUCLEAR MIGRATION PROTEIN NUM1"/>
    <property type="match status" value="1"/>
</dbReference>
<dbReference type="GO" id="GO:0005543">
    <property type="term" value="F:phospholipid binding"/>
    <property type="evidence" value="ECO:0007669"/>
    <property type="project" value="InterPro"/>
</dbReference>
<dbReference type="OrthoDB" id="2149224at2759"/>
<feature type="region of interest" description="Disordered" evidence="2">
    <location>
        <begin position="932"/>
        <end position="952"/>
    </location>
</feature>
<feature type="region of interest" description="Disordered" evidence="2">
    <location>
        <begin position="159"/>
        <end position="182"/>
    </location>
</feature>
<feature type="coiled-coil region" evidence="1">
    <location>
        <begin position="72"/>
        <end position="99"/>
    </location>
</feature>
<sequence length="1202" mass="132752">MLKSDPPLIYLNSDGSQEFSDSEVEFSDSDHSFEAKLREPQRKKENQSQTPTHSSVRRLRSFSASKLASPVRLTTDARLSELEAKLAEKENEVLLAADIGQVLLKEIDSLKYRLAAYEHSRPADDLSQEIEINNAETLQMLRSFRIEAEIYTSSFKEKSSKLTESPYSPGRRGEQSGAHSPFSLDSELDRAALPPPVLQSKQSTTSTLYTEINKAVESGENLMKLARQIQAKLLDAERESLNLAEKCSEQDRQMVALKMHITRGVENEAKAQENSWNLELQNQELQTQVAAFEQVVQKLTNDQGRLQEALLDARDAIEQLNIKDERSSQMIKRLKNRNELEVIGLRRQIDDLQREKAELNRNNEELNRNPSMKGEKSEVRLMGSPSPTFPIGSTSSEIDTATDFSDVPESTPQSPLPSSLIAGQTLQVETLSGSLGHAHRTIANLRSLLQKEKNEKLELKKILAETQQSVEDLMNESVCENANADKETDPFTKPDRKGVDRRSRQSIIRRSSNLHDYPPSSVNDIEERFIDRLNNASRSSILIDTEGLDCARTDLNCIETESDQSIDSRRSSYQWTPTRNPLIRRSTLNPMPIRDLLKELTLFDKLPKMEDFPIAEKRDLIGEGLKRKDQGIQASFATSSDICSVCGSSADPTTRVEQKTEARGNAETQKMGVPAEIEAGSSAEIDAIDKTAPVLASGQLGEGISATEVDRPSPEDPCAASKELGAVLSTVNSSIHNTDGFAPGLNGAAYSGDAEHETIDINSGAIKHKDDASATIDKRTSISRPEVVENNGADGSVQHARFLPVQWPKCDASTQTTNTLSGSSTPTRPATQPPRALVALSLSPIRLDRSLLKTDDRDKSVEDGEHHSPPVGHKRPLIPATLLSGTASASEVYQAKEKSHTDPENSGAYLRVETPSQRQGAKVIAIHTSTSGINTAHQSPRTAPTSPTRSDTLTSITTDSSFVEENWLSRRRVFSADPTIIHAITQAMIGDFMWKYTRRVLGTGTSEKKHLRYFWIHPYAKTINWGRKQPGPDRITHTVGKTFKSAYIESIRVVEDIPSSEEAPAEYSLVIQTTTRKLKIKALGKDKHDLWLLALTYLTSRDSALTSTPHQSGSASTVNEASRESPGKSPKDSASTVQSSLAASSRSISKKHSLARLFKKPSKSSLSSVVNLEKGDDNVEDVRKCCNGRHDVAKLEKNDPFS</sequence>
<feature type="compositionally biased region" description="Low complexity" evidence="2">
    <location>
        <begin position="825"/>
        <end position="835"/>
    </location>
</feature>
<dbReference type="InterPro" id="IPR053005">
    <property type="entry name" value="Nuclear_Pos-Cytoskel_Interact"/>
</dbReference>
<protein>
    <recommendedName>
        <fullName evidence="3">Pleckstrin homology domain-containing protein</fullName>
    </recommendedName>
</protein>
<dbReference type="Proteomes" id="UP000193498">
    <property type="component" value="Unassembled WGS sequence"/>
</dbReference>
<dbReference type="GO" id="GO:0032065">
    <property type="term" value="P:maintenance of protein location in cell cortex"/>
    <property type="evidence" value="ECO:0007669"/>
    <property type="project" value="InterPro"/>
</dbReference>
<feature type="compositionally biased region" description="Polar residues" evidence="2">
    <location>
        <begin position="812"/>
        <end position="824"/>
    </location>
</feature>
<feature type="compositionally biased region" description="Basic and acidic residues" evidence="2">
    <location>
        <begin position="483"/>
        <end position="503"/>
    </location>
</feature>
<name>A0A1Y1X4D7_9FUNG</name>
<dbReference type="GO" id="GO:0000226">
    <property type="term" value="P:microtubule cytoskeleton organization"/>
    <property type="evidence" value="ECO:0007669"/>
    <property type="project" value="TreeGrafter"/>
</dbReference>
<feature type="compositionally biased region" description="Basic and acidic residues" evidence="2">
    <location>
        <begin position="849"/>
        <end position="868"/>
    </location>
</feature>
<organism evidence="4 5">
    <name type="scientific">Basidiobolus meristosporus CBS 931.73</name>
    <dbReference type="NCBI Taxonomy" id="1314790"/>
    <lineage>
        <taxon>Eukaryota</taxon>
        <taxon>Fungi</taxon>
        <taxon>Fungi incertae sedis</taxon>
        <taxon>Zoopagomycota</taxon>
        <taxon>Entomophthoromycotina</taxon>
        <taxon>Basidiobolomycetes</taxon>
        <taxon>Basidiobolales</taxon>
        <taxon>Basidiobolaceae</taxon>
        <taxon>Basidiobolus</taxon>
    </lineage>
</organism>
<keyword evidence="5" id="KW-1185">Reference proteome</keyword>
<gene>
    <name evidence="4" type="ORF">K493DRAFT_97263</name>
</gene>
<dbReference type="GO" id="GO:0005739">
    <property type="term" value="C:mitochondrion"/>
    <property type="evidence" value="ECO:0007669"/>
    <property type="project" value="TreeGrafter"/>
</dbReference>
<evidence type="ECO:0000256" key="2">
    <source>
        <dbReference type="SAM" id="MobiDB-lite"/>
    </source>
</evidence>
<dbReference type="GO" id="GO:0015631">
    <property type="term" value="F:tubulin binding"/>
    <property type="evidence" value="ECO:0007669"/>
    <property type="project" value="TreeGrafter"/>
</dbReference>
<dbReference type="EMBL" id="MCFE01000732">
    <property type="protein sequence ID" value="ORX80669.1"/>
    <property type="molecule type" value="Genomic_DNA"/>
</dbReference>
<dbReference type="InterPro" id="IPR024774">
    <property type="entry name" value="PH_dom-Mcp5-type"/>
</dbReference>
<dbReference type="STRING" id="1314790.A0A1Y1X4D7"/>
<dbReference type="PANTHER" id="PTHR28190">
    <property type="entry name" value="NUCLEAR MIGRATION PROTEIN NUM1"/>
    <property type="match status" value="1"/>
</dbReference>
<feature type="compositionally biased region" description="Polar residues" evidence="2">
    <location>
        <begin position="1104"/>
        <end position="1120"/>
    </location>
</feature>
<feature type="region of interest" description="Disordered" evidence="2">
    <location>
        <begin position="1"/>
        <end position="61"/>
    </location>
</feature>
<proteinExistence type="predicted"/>
<evidence type="ECO:0000256" key="1">
    <source>
        <dbReference type="SAM" id="Coils"/>
    </source>
</evidence>
<feature type="region of interest" description="Disordered" evidence="2">
    <location>
        <begin position="360"/>
        <end position="419"/>
    </location>
</feature>
<keyword evidence="1" id="KW-0175">Coiled coil</keyword>
<feature type="compositionally biased region" description="Low complexity" evidence="2">
    <location>
        <begin position="1133"/>
        <end position="1147"/>
    </location>
</feature>
<dbReference type="AlphaFoldDB" id="A0A1Y1X4D7"/>
<feature type="domain" description="Pleckstrin homology" evidence="3">
    <location>
        <begin position="980"/>
        <end position="1100"/>
    </location>
</feature>
<feature type="compositionally biased region" description="Polar residues" evidence="2">
    <location>
        <begin position="391"/>
        <end position="419"/>
    </location>
</feature>
<feature type="region of interest" description="Disordered" evidence="2">
    <location>
        <begin position="482"/>
        <end position="521"/>
    </location>
</feature>
<reference evidence="4 5" key="1">
    <citation type="submission" date="2016-07" db="EMBL/GenBank/DDBJ databases">
        <title>Pervasive Adenine N6-methylation of Active Genes in Fungi.</title>
        <authorList>
            <consortium name="DOE Joint Genome Institute"/>
            <person name="Mondo S.J."/>
            <person name="Dannebaum R.O."/>
            <person name="Kuo R.C."/>
            <person name="Labutti K."/>
            <person name="Haridas S."/>
            <person name="Kuo A."/>
            <person name="Salamov A."/>
            <person name="Ahrendt S.R."/>
            <person name="Lipzen A."/>
            <person name="Sullivan W."/>
            <person name="Andreopoulos W.B."/>
            <person name="Clum A."/>
            <person name="Lindquist E."/>
            <person name="Daum C."/>
            <person name="Ramamoorthy G.K."/>
            <person name="Gryganskyi A."/>
            <person name="Culley D."/>
            <person name="Magnuson J.K."/>
            <person name="James T.Y."/>
            <person name="O'Malley M.A."/>
            <person name="Stajich J.E."/>
            <person name="Spatafora J.W."/>
            <person name="Visel A."/>
            <person name="Grigoriev I.V."/>
        </authorList>
    </citation>
    <scope>NUCLEOTIDE SEQUENCE [LARGE SCALE GENOMIC DNA]</scope>
    <source>
        <strain evidence="4 5">CBS 931.73</strain>
    </source>
</reference>
<evidence type="ECO:0000313" key="4">
    <source>
        <dbReference type="EMBL" id="ORX80669.1"/>
    </source>
</evidence>
<feature type="region of interest" description="Disordered" evidence="2">
    <location>
        <begin position="812"/>
        <end position="835"/>
    </location>
</feature>
<feature type="compositionally biased region" description="Basic and acidic residues" evidence="2">
    <location>
        <begin position="28"/>
        <end position="46"/>
    </location>
</feature>
<dbReference type="Pfam" id="PF12814">
    <property type="entry name" value="Mcp5_PH"/>
    <property type="match status" value="1"/>
</dbReference>
<feature type="compositionally biased region" description="Basic and acidic residues" evidence="2">
    <location>
        <begin position="1121"/>
        <end position="1131"/>
    </location>
</feature>
<comment type="caution">
    <text evidence="4">The sequence shown here is derived from an EMBL/GenBank/DDBJ whole genome shotgun (WGS) entry which is preliminary data.</text>
</comment>
<feature type="region of interest" description="Disordered" evidence="2">
    <location>
        <begin position="1104"/>
        <end position="1153"/>
    </location>
</feature>
<feature type="region of interest" description="Disordered" evidence="2">
    <location>
        <begin position="849"/>
        <end position="909"/>
    </location>
</feature>
<accession>A0A1Y1X4D7</accession>
<dbReference type="InParanoid" id="A0A1Y1X4D7"/>
<dbReference type="GO" id="GO:0005938">
    <property type="term" value="C:cell cortex"/>
    <property type="evidence" value="ECO:0007669"/>
    <property type="project" value="InterPro"/>
</dbReference>
<evidence type="ECO:0000313" key="5">
    <source>
        <dbReference type="Proteomes" id="UP000193498"/>
    </source>
</evidence>
<feature type="compositionally biased region" description="Basic and acidic residues" evidence="2">
    <location>
        <begin position="894"/>
        <end position="903"/>
    </location>
</feature>